<evidence type="ECO:0000313" key="7">
    <source>
        <dbReference type="Proteomes" id="UP000661077"/>
    </source>
</evidence>
<reference evidence="6 7" key="1">
    <citation type="journal article" date="2021" name="Int. J. Syst. Evol. Microbiol.">
        <title>Steroidobacter gossypii sp. nov., isolated from soil of cotton cropping field.</title>
        <authorList>
            <person name="Huang R."/>
            <person name="Yang S."/>
            <person name="Zhen C."/>
            <person name="Liu W."/>
        </authorList>
    </citation>
    <scope>NUCLEOTIDE SEQUENCE [LARGE SCALE GENOMIC DNA]</scope>
    <source>
        <strain evidence="6 7">S1-65</strain>
    </source>
</reference>
<proteinExistence type="inferred from homology"/>
<dbReference type="SMART" id="SM00283">
    <property type="entry name" value="MA"/>
    <property type="match status" value="1"/>
</dbReference>
<evidence type="ECO:0000256" key="2">
    <source>
        <dbReference type="ARBA" id="ARBA00029447"/>
    </source>
</evidence>
<protein>
    <recommendedName>
        <fullName evidence="5">Methyl-accepting transducer domain-containing protein</fullName>
    </recommendedName>
</protein>
<evidence type="ECO:0000256" key="3">
    <source>
        <dbReference type="PROSITE-ProRule" id="PRU00284"/>
    </source>
</evidence>
<evidence type="ECO:0000256" key="4">
    <source>
        <dbReference type="SAM" id="Phobius"/>
    </source>
</evidence>
<dbReference type="PANTHER" id="PTHR43531:SF11">
    <property type="entry name" value="METHYL-ACCEPTING CHEMOTAXIS PROTEIN 3"/>
    <property type="match status" value="1"/>
</dbReference>
<dbReference type="Proteomes" id="UP000661077">
    <property type="component" value="Unassembled WGS sequence"/>
</dbReference>
<evidence type="ECO:0000256" key="1">
    <source>
        <dbReference type="ARBA" id="ARBA00022500"/>
    </source>
</evidence>
<keyword evidence="7" id="KW-1185">Reference proteome</keyword>
<name>A0ABS1X3N8_9GAMM</name>
<dbReference type="EMBL" id="JAEVLS010000006">
    <property type="protein sequence ID" value="MBM0107839.1"/>
    <property type="molecule type" value="Genomic_DNA"/>
</dbReference>
<comment type="caution">
    <text evidence="6">The sequence shown here is derived from an EMBL/GenBank/DDBJ whole genome shotgun (WGS) entry which is preliminary data.</text>
</comment>
<dbReference type="CDD" id="cd11386">
    <property type="entry name" value="MCP_signal"/>
    <property type="match status" value="1"/>
</dbReference>
<keyword evidence="4" id="KW-1133">Transmembrane helix</keyword>
<keyword evidence="3" id="KW-0807">Transducer</keyword>
<feature type="transmembrane region" description="Helical" evidence="4">
    <location>
        <begin position="125"/>
        <end position="147"/>
    </location>
</feature>
<evidence type="ECO:0000313" key="6">
    <source>
        <dbReference type="EMBL" id="MBM0107839.1"/>
    </source>
</evidence>
<comment type="similarity">
    <text evidence="2">Belongs to the methyl-accepting chemotaxis (MCP) protein family.</text>
</comment>
<evidence type="ECO:0000259" key="5">
    <source>
        <dbReference type="PROSITE" id="PS50111"/>
    </source>
</evidence>
<keyword evidence="1" id="KW-0145">Chemotaxis</keyword>
<dbReference type="InterPro" id="IPR051310">
    <property type="entry name" value="MCP_chemotaxis"/>
</dbReference>
<accession>A0ABS1X3N8</accession>
<dbReference type="PANTHER" id="PTHR43531">
    <property type="entry name" value="PROTEIN ICFG"/>
    <property type="match status" value="1"/>
</dbReference>
<dbReference type="Pfam" id="PF00015">
    <property type="entry name" value="MCPsignal"/>
    <property type="match status" value="1"/>
</dbReference>
<feature type="domain" description="Methyl-accepting transducer" evidence="5">
    <location>
        <begin position="208"/>
        <end position="437"/>
    </location>
</feature>
<gene>
    <name evidence="6" type="ORF">JM946_24150</name>
</gene>
<sequence length="482" mass="51093">MRTEFSTIQEALQQAVAEGDDSSLAVVEQYASKYREALKQVDSLHAAQWQRSRELRDGFEDYYAVALTSARVLLGKQSGDTSAVLSKLQTQTQALERSLLSAQEQELQQFRDLLTMSSDKVNQTIVVSVASAVIMMLALGMGSWVLIGSLFRTLGGEPEVAASIVRGLAAGDFASEVALRPGDTNSLLHDIAMLRLRLGTLIRAVHQTSFQVDKAARELNNGIEELSDRTAGQAASLEETASSMEEMTATVQQNAGNAQNANDLAAAARARAEAGGHVVTRAVKAMAEINTASKRMADIIGVIDEIAFQTNLLALNAAVEAARAGEQGRGFAVVANEVRNLAQRSATAAREIKQLINDSVVKVQDGAKLVDESGNNLNAIVDAVKKVAGIIEEISAASQEQARGVEQVSAAVSKMDEVTQQNSGMVAATSSVARSMTDQAAHLTGLVSQFKTDASEFSDAQPSETPIRAAHLAGAARLRSAA</sequence>
<dbReference type="SUPFAM" id="SSF58104">
    <property type="entry name" value="Methyl-accepting chemotaxis protein (MCP) signaling domain"/>
    <property type="match status" value="1"/>
</dbReference>
<keyword evidence="4" id="KW-0812">Transmembrane</keyword>
<dbReference type="PROSITE" id="PS50111">
    <property type="entry name" value="CHEMOTAXIS_TRANSDUC_2"/>
    <property type="match status" value="1"/>
</dbReference>
<dbReference type="InterPro" id="IPR004089">
    <property type="entry name" value="MCPsignal_dom"/>
</dbReference>
<dbReference type="Gene3D" id="1.10.287.950">
    <property type="entry name" value="Methyl-accepting chemotaxis protein"/>
    <property type="match status" value="1"/>
</dbReference>
<keyword evidence="4" id="KW-0472">Membrane</keyword>
<organism evidence="6 7">
    <name type="scientific">Steroidobacter gossypii</name>
    <dbReference type="NCBI Taxonomy" id="2805490"/>
    <lineage>
        <taxon>Bacteria</taxon>
        <taxon>Pseudomonadati</taxon>
        <taxon>Pseudomonadota</taxon>
        <taxon>Gammaproteobacteria</taxon>
        <taxon>Steroidobacterales</taxon>
        <taxon>Steroidobacteraceae</taxon>
        <taxon>Steroidobacter</taxon>
    </lineage>
</organism>